<evidence type="ECO:0000259" key="2">
    <source>
        <dbReference type="Pfam" id="PF00561"/>
    </source>
</evidence>
<accession>A0A9X2FH41</accession>
<keyword evidence="3" id="KW-0378">Hydrolase</keyword>
<dbReference type="InterPro" id="IPR029058">
    <property type="entry name" value="AB_hydrolase_fold"/>
</dbReference>
<feature type="signal peptide" evidence="1">
    <location>
        <begin position="1"/>
        <end position="28"/>
    </location>
</feature>
<sequence length="296" mass="32984">MTAHYRHLVMRLGLIVAAFAVCAPGANAEELKFPEFSEPYGRDETRGRRVKLNGIEVYYEVYGEGPPMLLIHGNGASIRAMGYQIACFSPNYQVIVADSRGHGQSEMGPGTLTYEQMAEDANALLDHLALEKVAVLGWSDGGNIGLLLAMHHPEKVSKLAIMGSNLHPLGAHQYAFDSMTAVEQEIDEMIAMKDDSEPWEIKKQHVQLCTKHPHIQVGNLKRIAAPTLVMAADRDVIRNAHTLEIFEGIPSSQLCIFPGATHMIPWEDPTRFNDAAKRFFDQPFARPDTKQFFEEK</sequence>
<protein>
    <submittedName>
        <fullName evidence="3">Alpha/beta hydrolase</fullName>
    </submittedName>
</protein>
<keyword evidence="4" id="KW-1185">Reference proteome</keyword>
<dbReference type="PANTHER" id="PTHR43433">
    <property type="entry name" value="HYDROLASE, ALPHA/BETA FOLD FAMILY PROTEIN"/>
    <property type="match status" value="1"/>
</dbReference>
<reference evidence="3" key="1">
    <citation type="submission" date="2022-06" db="EMBL/GenBank/DDBJ databases">
        <title>Aeoliella straminimaris, a novel planctomycete from sediments.</title>
        <authorList>
            <person name="Vitorino I.R."/>
            <person name="Lage O.M."/>
        </authorList>
    </citation>
    <scope>NUCLEOTIDE SEQUENCE</scope>
    <source>
        <strain evidence="3">ICT_H6.2</strain>
    </source>
</reference>
<name>A0A9X2FH41_9BACT</name>
<evidence type="ECO:0000313" key="4">
    <source>
        <dbReference type="Proteomes" id="UP001155241"/>
    </source>
</evidence>
<dbReference type="EMBL" id="JAMXLR010000061">
    <property type="protein sequence ID" value="MCO6045621.1"/>
    <property type="molecule type" value="Genomic_DNA"/>
</dbReference>
<dbReference type="RefSeq" id="WP_252853736.1">
    <property type="nucleotide sequence ID" value="NZ_JAMXLR010000061.1"/>
</dbReference>
<dbReference type="InterPro" id="IPR050471">
    <property type="entry name" value="AB_hydrolase"/>
</dbReference>
<proteinExistence type="predicted"/>
<organism evidence="3 4">
    <name type="scientific">Aeoliella straminimaris</name>
    <dbReference type="NCBI Taxonomy" id="2954799"/>
    <lineage>
        <taxon>Bacteria</taxon>
        <taxon>Pseudomonadati</taxon>
        <taxon>Planctomycetota</taxon>
        <taxon>Planctomycetia</taxon>
        <taxon>Pirellulales</taxon>
        <taxon>Lacipirellulaceae</taxon>
        <taxon>Aeoliella</taxon>
    </lineage>
</organism>
<feature type="chain" id="PRO_5040779072" evidence="1">
    <location>
        <begin position="29"/>
        <end position="296"/>
    </location>
</feature>
<dbReference type="Proteomes" id="UP001155241">
    <property type="component" value="Unassembled WGS sequence"/>
</dbReference>
<dbReference type="Pfam" id="PF00561">
    <property type="entry name" value="Abhydrolase_1"/>
    <property type="match status" value="1"/>
</dbReference>
<gene>
    <name evidence="3" type="ORF">NG895_17120</name>
</gene>
<evidence type="ECO:0000256" key="1">
    <source>
        <dbReference type="SAM" id="SignalP"/>
    </source>
</evidence>
<comment type="caution">
    <text evidence="3">The sequence shown here is derived from an EMBL/GenBank/DDBJ whole genome shotgun (WGS) entry which is preliminary data.</text>
</comment>
<evidence type="ECO:0000313" key="3">
    <source>
        <dbReference type="EMBL" id="MCO6045621.1"/>
    </source>
</evidence>
<keyword evidence="1" id="KW-0732">Signal</keyword>
<dbReference type="GO" id="GO:0004806">
    <property type="term" value="F:triacylglycerol lipase activity"/>
    <property type="evidence" value="ECO:0007669"/>
    <property type="project" value="TreeGrafter"/>
</dbReference>
<dbReference type="GO" id="GO:0046503">
    <property type="term" value="P:glycerolipid catabolic process"/>
    <property type="evidence" value="ECO:0007669"/>
    <property type="project" value="TreeGrafter"/>
</dbReference>
<dbReference type="SUPFAM" id="SSF53474">
    <property type="entry name" value="alpha/beta-Hydrolases"/>
    <property type="match status" value="1"/>
</dbReference>
<dbReference type="Gene3D" id="3.40.50.1820">
    <property type="entry name" value="alpha/beta hydrolase"/>
    <property type="match status" value="1"/>
</dbReference>
<dbReference type="PANTHER" id="PTHR43433:SF5">
    <property type="entry name" value="AB HYDROLASE-1 DOMAIN-CONTAINING PROTEIN"/>
    <property type="match status" value="1"/>
</dbReference>
<dbReference type="PRINTS" id="PR00111">
    <property type="entry name" value="ABHYDROLASE"/>
</dbReference>
<dbReference type="AlphaFoldDB" id="A0A9X2FH41"/>
<dbReference type="InterPro" id="IPR000073">
    <property type="entry name" value="AB_hydrolase_1"/>
</dbReference>
<feature type="domain" description="AB hydrolase-1" evidence="2">
    <location>
        <begin position="66"/>
        <end position="169"/>
    </location>
</feature>